<reference evidence="9 10" key="1">
    <citation type="submission" date="2020-08" db="EMBL/GenBank/DDBJ databases">
        <title>Sequencing the genomes of 1000 actinobacteria strains.</title>
        <authorList>
            <person name="Klenk H.-P."/>
        </authorList>
    </citation>
    <scope>NUCLEOTIDE SEQUENCE [LARGE SCALE GENOMIC DNA]</scope>
    <source>
        <strain evidence="9 10">DSM 45518</strain>
    </source>
</reference>
<evidence type="ECO:0000256" key="7">
    <source>
        <dbReference type="RuleBase" id="RU367016"/>
    </source>
</evidence>
<evidence type="ECO:0000256" key="2">
    <source>
        <dbReference type="ARBA" id="ARBA00010792"/>
    </source>
</evidence>
<name>A0A7W7G1L6_9ACTN</name>
<comment type="subcellular location">
    <subcellularLocation>
        <location evidence="1 7">Cell membrane</location>
        <topology evidence="1 7">Multi-pass membrane protein</topology>
    </subcellularLocation>
</comment>
<accession>A0A7W7G1L6</accession>
<proteinExistence type="inferred from homology"/>
<dbReference type="PANTHER" id="PTHR30353">
    <property type="entry name" value="INNER MEMBRANE PROTEIN DEDA-RELATED"/>
    <property type="match status" value="1"/>
</dbReference>
<evidence type="ECO:0000256" key="1">
    <source>
        <dbReference type="ARBA" id="ARBA00004651"/>
    </source>
</evidence>
<evidence type="ECO:0000313" key="9">
    <source>
        <dbReference type="EMBL" id="MBB4692769.1"/>
    </source>
</evidence>
<keyword evidence="6 7" id="KW-0472">Membrane</keyword>
<feature type="transmembrane region" description="Helical" evidence="7">
    <location>
        <begin position="131"/>
        <end position="155"/>
    </location>
</feature>
<dbReference type="AlphaFoldDB" id="A0A7W7G1L6"/>
<dbReference type="Pfam" id="PF09335">
    <property type="entry name" value="VTT_dom"/>
    <property type="match status" value="1"/>
</dbReference>
<feature type="transmembrane region" description="Helical" evidence="7">
    <location>
        <begin position="12"/>
        <end position="32"/>
    </location>
</feature>
<evidence type="ECO:0000256" key="3">
    <source>
        <dbReference type="ARBA" id="ARBA00022475"/>
    </source>
</evidence>
<protein>
    <submittedName>
        <fullName evidence="9">Membrane protein DedA with SNARE-associated domain</fullName>
    </submittedName>
</protein>
<keyword evidence="5 7" id="KW-1133">Transmembrane helix</keyword>
<evidence type="ECO:0000256" key="4">
    <source>
        <dbReference type="ARBA" id="ARBA00022692"/>
    </source>
</evidence>
<feature type="domain" description="VTT" evidence="8">
    <location>
        <begin position="32"/>
        <end position="149"/>
    </location>
</feature>
<feature type="transmembrane region" description="Helical" evidence="7">
    <location>
        <begin position="52"/>
        <end position="73"/>
    </location>
</feature>
<feature type="transmembrane region" description="Helical" evidence="7">
    <location>
        <begin position="161"/>
        <end position="180"/>
    </location>
</feature>
<dbReference type="InterPro" id="IPR032816">
    <property type="entry name" value="VTT_dom"/>
</dbReference>
<comment type="similarity">
    <text evidence="2 7">Belongs to the DedA family.</text>
</comment>
<keyword evidence="3 7" id="KW-1003">Cell membrane</keyword>
<organism evidence="9 10">
    <name type="scientific">Paractinoplanes abujensis</name>
    <dbReference type="NCBI Taxonomy" id="882441"/>
    <lineage>
        <taxon>Bacteria</taxon>
        <taxon>Bacillati</taxon>
        <taxon>Actinomycetota</taxon>
        <taxon>Actinomycetes</taxon>
        <taxon>Micromonosporales</taxon>
        <taxon>Micromonosporaceae</taxon>
        <taxon>Paractinoplanes</taxon>
    </lineage>
</organism>
<gene>
    <name evidence="9" type="ORF">BKA14_002917</name>
</gene>
<dbReference type="GO" id="GO:0005886">
    <property type="term" value="C:plasma membrane"/>
    <property type="evidence" value="ECO:0007669"/>
    <property type="project" value="UniProtKB-SubCell"/>
</dbReference>
<evidence type="ECO:0000256" key="5">
    <source>
        <dbReference type="ARBA" id="ARBA00022989"/>
    </source>
</evidence>
<dbReference type="EMBL" id="JACHMF010000001">
    <property type="protein sequence ID" value="MBB4692769.1"/>
    <property type="molecule type" value="Genomic_DNA"/>
</dbReference>
<dbReference type="PANTHER" id="PTHR30353:SF0">
    <property type="entry name" value="TRANSMEMBRANE PROTEIN"/>
    <property type="match status" value="1"/>
</dbReference>
<sequence length="208" mass="21432">MVMHWIEGVLTSPVIYLAVLVLALLDAFLPIVPSETVVIAAAVFAVSGIPSLPLIIVLAAVGAFIGDHIGYALGRQMRRRRRLARLADKAGPHLHRRGGALIIAGRFVPGGRTAIVTAGGVTGYPLARFSLFTAIAATVWATYSGLIGYLGGAVFESDPALGLALGAGLALTITGLGELARRLWDRHRARAAAEAGAPALAGAGARGE</sequence>
<dbReference type="InterPro" id="IPR032818">
    <property type="entry name" value="DedA-like"/>
</dbReference>
<evidence type="ECO:0000259" key="8">
    <source>
        <dbReference type="Pfam" id="PF09335"/>
    </source>
</evidence>
<dbReference type="Proteomes" id="UP000542742">
    <property type="component" value="Unassembled WGS sequence"/>
</dbReference>
<evidence type="ECO:0000313" key="10">
    <source>
        <dbReference type="Proteomes" id="UP000542742"/>
    </source>
</evidence>
<evidence type="ECO:0000256" key="6">
    <source>
        <dbReference type="ARBA" id="ARBA00023136"/>
    </source>
</evidence>
<comment type="caution">
    <text evidence="9">The sequence shown here is derived from an EMBL/GenBank/DDBJ whole genome shotgun (WGS) entry which is preliminary data.</text>
</comment>
<keyword evidence="4 7" id="KW-0812">Transmembrane</keyword>
<keyword evidence="10" id="KW-1185">Reference proteome</keyword>